<dbReference type="EC" id="3.1.1.11" evidence="9"/>
<comment type="function">
    <text evidence="9">Acts in the modification of cell walls via demethylesterification of cell wall pectin.</text>
</comment>
<evidence type="ECO:0000256" key="6">
    <source>
        <dbReference type="ARBA" id="ARBA00022801"/>
    </source>
</evidence>
<dbReference type="PANTHER" id="PTHR31707">
    <property type="entry name" value="PECTINESTERASE"/>
    <property type="match status" value="1"/>
</dbReference>
<dbReference type="Proteomes" id="UP000327157">
    <property type="component" value="Chromosome 4"/>
</dbReference>
<evidence type="ECO:0000256" key="2">
    <source>
        <dbReference type="ARBA" id="ARBA00005184"/>
    </source>
</evidence>
<reference evidence="12 13" key="3">
    <citation type="submission" date="2019-11" db="EMBL/GenBank/DDBJ databases">
        <title>A de novo genome assembly of a pear dwarfing rootstock.</title>
        <authorList>
            <person name="Wang F."/>
            <person name="Wang J."/>
            <person name="Li S."/>
            <person name="Zhang Y."/>
            <person name="Fang M."/>
            <person name="Ma L."/>
            <person name="Zhao Y."/>
            <person name="Jiang S."/>
        </authorList>
    </citation>
    <scope>NUCLEOTIDE SEQUENCE [LARGE SCALE GENOMIC DNA]</scope>
    <source>
        <strain evidence="12">S2</strain>
        <tissue evidence="12">Leaf</tissue>
    </source>
</reference>
<dbReference type="InterPro" id="IPR033131">
    <property type="entry name" value="Pectinesterase_Asp_AS"/>
</dbReference>
<feature type="signal peptide" evidence="9">
    <location>
        <begin position="1"/>
        <end position="29"/>
    </location>
</feature>
<comment type="subcellular location">
    <subcellularLocation>
        <location evidence="1 9">Secreted</location>
        <location evidence="1 9">Cell wall</location>
    </subcellularLocation>
</comment>
<dbReference type="GO" id="GO:0042545">
    <property type="term" value="P:cell wall modification"/>
    <property type="evidence" value="ECO:0007669"/>
    <property type="project" value="UniProtKB-UniRule"/>
</dbReference>
<reference evidence="13" key="2">
    <citation type="submission" date="2019-10" db="EMBL/GenBank/DDBJ databases">
        <title>A de novo genome assembly of a pear dwarfing rootstock.</title>
        <authorList>
            <person name="Wang F."/>
            <person name="Wang J."/>
            <person name="Li S."/>
            <person name="Zhang Y."/>
            <person name="Fang M."/>
            <person name="Ma L."/>
            <person name="Zhao Y."/>
            <person name="Jiang S."/>
        </authorList>
    </citation>
    <scope>NUCLEOTIDE SEQUENCE [LARGE SCALE GENOMIC DNA]</scope>
</reference>
<comment type="pathway">
    <text evidence="2 9">Glycan metabolism; pectin degradation; 2-dehydro-3-deoxy-D-gluconate from pectin: step 1/5.</text>
</comment>
<keyword evidence="6 9" id="KW-0378">Hydrolase</keyword>
<evidence type="ECO:0000256" key="1">
    <source>
        <dbReference type="ARBA" id="ARBA00004191"/>
    </source>
</evidence>
<evidence type="ECO:0000256" key="4">
    <source>
        <dbReference type="ARBA" id="ARBA00007786"/>
    </source>
</evidence>
<evidence type="ECO:0000256" key="9">
    <source>
        <dbReference type="RuleBase" id="RU000589"/>
    </source>
</evidence>
<dbReference type="OrthoDB" id="2019149at2759"/>
<dbReference type="GO" id="GO:0004857">
    <property type="term" value="F:enzyme inhibitor activity"/>
    <property type="evidence" value="ECO:0007669"/>
    <property type="project" value="InterPro"/>
</dbReference>
<evidence type="ECO:0000256" key="8">
    <source>
        <dbReference type="PROSITE-ProRule" id="PRU10040"/>
    </source>
</evidence>
<accession>A0A5N5H5Q3</accession>
<protein>
    <recommendedName>
        <fullName evidence="9">Pectinesterase</fullName>
        <ecNumber evidence="9">3.1.1.11</ecNumber>
    </recommendedName>
</protein>
<evidence type="ECO:0000259" key="10">
    <source>
        <dbReference type="Pfam" id="PF01095"/>
    </source>
</evidence>
<dbReference type="InterPro" id="IPR000070">
    <property type="entry name" value="Pectinesterase_cat"/>
</dbReference>
<dbReference type="InterPro" id="IPR011050">
    <property type="entry name" value="Pectin_lyase_fold/virulence"/>
</dbReference>
<feature type="chain" id="PRO_5024476109" description="Pectinesterase" evidence="9">
    <location>
        <begin position="30"/>
        <end position="496"/>
    </location>
</feature>
<dbReference type="PROSITE" id="PS00503">
    <property type="entry name" value="PECTINESTERASE_2"/>
    <property type="match status" value="1"/>
</dbReference>
<comment type="caution">
    <text evidence="12">The sequence shown here is derived from an EMBL/GenBank/DDBJ whole genome shotgun (WGS) entry which is preliminary data.</text>
</comment>
<evidence type="ECO:0000256" key="3">
    <source>
        <dbReference type="ARBA" id="ARBA00006027"/>
    </source>
</evidence>
<keyword evidence="13" id="KW-1185">Reference proteome</keyword>
<comment type="catalytic activity">
    <reaction evidence="9">
        <text>[(1-&gt;4)-alpha-D-galacturonosyl methyl ester](n) + n H2O = [(1-&gt;4)-alpha-D-galacturonosyl](n) + n methanol + n H(+)</text>
        <dbReference type="Rhea" id="RHEA:22380"/>
        <dbReference type="Rhea" id="RHEA-COMP:14570"/>
        <dbReference type="Rhea" id="RHEA-COMP:14573"/>
        <dbReference type="ChEBI" id="CHEBI:15377"/>
        <dbReference type="ChEBI" id="CHEBI:15378"/>
        <dbReference type="ChEBI" id="CHEBI:17790"/>
        <dbReference type="ChEBI" id="CHEBI:140522"/>
        <dbReference type="ChEBI" id="CHEBI:140523"/>
        <dbReference type="EC" id="3.1.1.11"/>
    </reaction>
</comment>
<dbReference type="GO" id="GO:0045490">
    <property type="term" value="P:pectin catabolic process"/>
    <property type="evidence" value="ECO:0007669"/>
    <property type="project" value="UniProtKB-UniRule"/>
</dbReference>
<evidence type="ECO:0000313" key="13">
    <source>
        <dbReference type="Proteomes" id="UP000327157"/>
    </source>
</evidence>
<keyword evidence="5 9" id="KW-0134">Cell wall</keyword>
<keyword evidence="7 9" id="KW-0063">Aspartyl esterase</keyword>
<feature type="domain" description="Pectinesterase inhibitor" evidence="11">
    <location>
        <begin position="22"/>
        <end position="158"/>
    </location>
</feature>
<sequence>MSPLMKMKLPCRFIFFTICLCALSMNTCASFIGSHYKNVPSPVLERSLHSTMELVQNVASAMSNIHMYADPDADAGEDDDRNLKIAISHCSYVLGSTYEAMNWSLSTVHQDYKQYNGNGDVISHARTRLNANIERQKTCMEAFDGTRYSMITQSFKQVISSTQDLLKMLQAKPSRIEDKAGLDFWKTPNVTVSQDGSGNFRTITEALAVAPSHSQNYFVIFVKRGVYKENVNIDGSKCNLVLIGEGMDVTTISGSRSFRGGWETFYSATFAVSADGFIAMNIGLENTAGPENYQAVALLSGGDRAVFYRCKISGYQDTLLVHAGRQFFRECQISGSLDFIFGYGAAVFQKCLITVKKTIPGVINTVTAHGRYAPNDPTGFSFQFCTISADSDVAAAYLGRPWGKYSRTVFMQSYISNVIQPQGWIEWKGKSALDTLYYGEYTNNGPGAGLSSRVNWPGYHVIENPAEADEFTTAKFIEGDSWLTPTNIPFISGLED</sequence>
<dbReference type="Gene3D" id="2.160.20.10">
    <property type="entry name" value="Single-stranded right-handed beta-helix, Pectin lyase-like"/>
    <property type="match status" value="1"/>
</dbReference>
<dbReference type="Gene3D" id="1.20.140.40">
    <property type="entry name" value="Invertase/pectin methylesterase inhibitor family protein"/>
    <property type="match status" value="1"/>
</dbReference>
<dbReference type="CDD" id="cd15799">
    <property type="entry name" value="PMEI-like_4"/>
    <property type="match status" value="1"/>
</dbReference>
<dbReference type="SUPFAM" id="SSF51126">
    <property type="entry name" value="Pectin lyase-like"/>
    <property type="match status" value="1"/>
</dbReference>
<comment type="similarity">
    <text evidence="3">In the N-terminal section; belongs to the PMEI family.</text>
</comment>
<dbReference type="FunFam" id="2.160.20.10:FF:000001">
    <property type="entry name" value="Pectinesterase"/>
    <property type="match status" value="1"/>
</dbReference>
<dbReference type="UniPathway" id="UPA00545">
    <property type="reaction ID" value="UER00823"/>
</dbReference>
<evidence type="ECO:0000313" key="12">
    <source>
        <dbReference type="EMBL" id="KAB2621422.1"/>
    </source>
</evidence>
<dbReference type="InterPro" id="IPR018040">
    <property type="entry name" value="Pectinesterase_Tyr_AS"/>
</dbReference>
<feature type="active site" evidence="8">
    <location>
        <position position="338"/>
    </location>
</feature>
<comment type="similarity">
    <text evidence="4">In the C-terminal section; belongs to the pectinesterase family.</text>
</comment>
<dbReference type="InterPro" id="IPR012334">
    <property type="entry name" value="Pectin_lyas_fold"/>
</dbReference>
<reference evidence="12 13" key="1">
    <citation type="submission" date="2019-09" db="EMBL/GenBank/DDBJ databases">
        <authorList>
            <person name="Ou C."/>
        </authorList>
    </citation>
    <scope>NUCLEOTIDE SEQUENCE [LARGE SCALE GENOMIC DNA]</scope>
    <source>
        <strain evidence="12">S2</strain>
        <tissue evidence="12">Leaf</tissue>
    </source>
</reference>
<keyword evidence="9" id="KW-0961">Cell wall biogenesis/degradation</keyword>
<dbReference type="SUPFAM" id="SSF101148">
    <property type="entry name" value="Plant invertase/pectin methylesterase inhibitor"/>
    <property type="match status" value="1"/>
</dbReference>
<feature type="domain" description="Pectinesterase catalytic" evidence="10">
    <location>
        <begin position="189"/>
        <end position="480"/>
    </location>
</feature>
<dbReference type="InterPro" id="IPR035513">
    <property type="entry name" value="Invertase/methylesterase_inhib"/>
</dbReference>
<evidence type="ECO:0000256" key="7">
    <source>
        <dbReference type="ARBA" id="ARBA00023085"/>
    </source>
</evidence>
<evidence type="ECO:0000259" key="11">
    <source>
        <dbReference type="Pfam" id="PF04043"/>
    </source>
</evidence>
<dbReference type="InterPro" id="IPR006501">
    <property type="entry name" value="Pectinesterase_inhib_dom"/>
</dbReference>
<dbReference type="GO" id="GO:0030599">
    <property type="term" value="F:pectinesterase activity"/>
    <property type="evidence" value="ECO:0007669"/>
    <property type="project" value="UniProtKB-UniRule"/>
</dbReference>
<keyword evidence="9" id="KW-0964">Secreted</keyword>
<dbReference type="AlphaFoldDB" id="A0A5N5H5Q3"/>
<gene>
    <name evidence="12" type="ORF">D8674_023604</name>
</gene>
<name>A0A5N5H5Q3_9ROSA</name>
<dbReference type="EMBL" id="SMOL01000231">
    <property type="protein sequence ID" value="KAB2621422.1"/>
    <property type="molecule type" value="Genomic_DNA"/>
</dbReference>
<keyword evidence="9" id="KW-0732">Signal</keyword>
<organism evidence="12 13">
    <name type="scientific">Pyrus ussuriensis x Pyrus communis</name>
    <dbReference type="NCBI Taxonomy" id="2448454"/>
    <lineage>
        <taxon>Eukaryota</taxon>
        <taxon>Viridiplantae</taxon>
        <taxon>Streptophyta</taxon>
        <taxon>Embryophyta</taxon>
        <taxon>Tracheophyta</taxon>
        <taxon>Spermatophyta</taxon>
        <taxon>Magnoliopsida</taxon>
        <taxon>eudicotyledons</taxon>
        <taxon>Gunneridae</taxon>
        <taxon>Pentapetalae</taxon>
        <taxon>rosids</taxon>
        <taxon>fabids</taxon>
        <taxon>Rosales</taxon>
        <taxon>Rosaceae</taxon>
        <taxon>Amygdaloideae</taxon>
        <taxon>Maleae</taxon>
        <taxon>Pyrus</taxon>
    </lineage>
</organism>
<dbReference type="Pfam" id="PF01095">
    <property type="entry name" value="Pectinesterase"/>
    <property type="match status" value="1"/>
</dbReference>
<proteinExistence type="inferred from homology"/>
<dbReference type="Pfam" id="PF04043">
    <property type="entry name" value="PMEI"/>
    <property type="match status" value="1"/>
</dbReference>
<evidence type="ECO:0000256" key="5">
    <source>
        <dbReference type="ARBA" id="ARBA00022512"/>
    </source>
</evidence>
<dbReference type="PROSITE" id="PS00800">
    <property type="entry name" value="PECTINESTERASE_1"/>
    <property type="match status" value="1"/>
</dbReference>